<evidence type="ECO:0000256" key="1">
    <source>
        <dbReference type="PROSITE-ProRule" id="PRU00023"/>
    </source>
</evidence>
<dbReference type="FunFam" id="1.25.40.20:FF:000047">
    <property type="entry name" value="Kinase D-interacting substrate of 220 kDa B"/>
    <property type="match status" value="1"/>
</dbReference>
<dbReference type="SUPFAM" id="SSF48403">
    <property type="entry name" value="Ankyrin repeat"/>
    <property type="match status" value="1"/>
</dbReference>
<dbReference type="Ensembl" id="ENSSLUT00000031840.1">
    <property type="protein sequence ID" value="ENSSLUP00000030850.1"/>
    <property type="gene ID" value="ENSSLUG00000013706.1"/>
</dbReference>
<feature type="repeat" description="ANK" evidence="1">
    <location>
        <begin position="268"/>
        <end position="300"/>
    </location>
</feature>
<dbReference type="PANTHER" id="PTHR24116:SF1">
    <property type="entry name" value="KINASE D-INTERACTING SUBSTRATE OF 220 KDA ISOFORM X1"/>
    <property type="match status" value="1"/>
</dbReference>
<dbReference type="PANTHER" id="PTHR24116">
    <property type="entry name" value="KINASE D-INTERACTING SUBSTRATE OF 220 KDA"/>
    <property type="match status" value="1"/>
</dbReference>
<organism evidence="6 7">
    <name type="scientific">Sander lucioperca</name>
    <name type="common">Pike-perch</name>
    <name type="synonym">Perca lucioperca</name>
    <dbReference type="NCBI Taxonomy" id="283035"/>
    <lineage>
        <taxon>Eukaryota</taxon>
        <taxon>Metazoa</taxon>
        <taxon>Chordata</taxon>
        <taxon>Craniata</taxon>
        <taxon>Vertebrata</taxon>
        <taxon>Euteleostomi</taxon>
        <taxon>Actinopterygii</taxon>
        <taxon>Neopterygii</taxon>
        <taxon>Teleostei</taxon>
        <taxon>Neoteleostei</taxon>
        <taxon>Acanthomorphata</taxon>
        <taxon>Eupercaria</taxon>
        <taxon>Perciformes</taxon>
        <taxon>Percoidei</taxon>
        <taxon>Percidae</taxon>
        <taxon>Luciopercinae</taxon>
        <taxon>Sander</taxon>
    </lineage>
</organism>
<dbReference type="Pfam" id="PF07693">
    <property type="entry name" value="KAP_NTPase"/>
    <property type="match status" value="1"/>
</dbReference>
<feature type="repeat" description="ANK" evidence="1">
    <location>
        <begin position="334"/>
        <end position="366"/>
    </location>
</feature>
<feature type="compositionally biased region" description="Low complexity" evidence="2">
    <location>
        <begin position="1563"/>
        <end position="1575"/>
    </location>
</feature>
<dbReference type="SMART" id="SM00248">
    <property type="entry name" value="ANK"/>
    <property type="match status" value="11"/>
</dbReference>
<evidence type="ECO:0000256" key="3">
    <source>
        <dbReference type="SAM" id="Phobius"/>
    </source>
</evidence>
<dbReference type="PROSITE" id="PS50088">
    <property type="entry name" value="ANK_REPEAT"/>
    <property type="match status" value="10"/>
</dbReference>
<evidence type="ECO:0000256" key="2">
    <source>
        <dbReference type="SAM" id="MobiDB-lite"/>
    </source>
</evidence>
<feature type="domain" description="KAP NTPase" evidence="4">
    <location>
        <begin position="440"/>
        <end position="948"/>
    </location>
</feature>
<feature type="compositionally biased region" description="Acidic residues" evidence="2">
    <location>
        <begin position="1387"/>
        <end position="1396"/>
    </location>
</feature>
<feature type="transmembrane region" description="Helical" evidence="3">
    <location>
        <begin position="659"/>
        <end position="679"/>
    </location>
</feature>
<feature type="region of interest" description="Disordered" evidence="2">
    <location>
        <begin position="1304"/>
        <end position="1397"/>
    </location>
</feature>
<feature type="repeat" description="ANK" evidence="1">
    <location>
        <begin position="136"/>
        <end position="168"/>
    </location>
</feature>
<protein>
    <submittedName>
        <fullName evidence="6">Kinase D interacting substrate 220</fullName>
    </submittedName>
</protein>
<feature type="transmembrane region" description="Helical" evidence="3">
    <location>
        <begin position="497"/>
        <end position="518"/>
    </location>
</feature>
<dbReference type="InterPro" id="IPR011646">
    <property type="entry name" value="KAP_P-loop"/>
</dbReference>
<feature type="repeat" description="ANK" evidence="1">
    <location>
        <begin position="70"/>
        <end position="102"/>
    </location>
</feature>
<dbReference type="GO" id="GO:0030165">
    <property type="term" value="F:PDZ domain binding"/>
    <property type="evidence" value="ECO:0007669"/>
    <property type="project" value="TreeGrafter"/>
</dbReference>
<feature type="region of interest" description="Disordered" evidence="2">
    <location>
        <begin position="1436"/>
        <end position="1464"/>
    </location>
</feature>
<dbReference type="Pfam" id="PF00023">
    <property type="entry name" value="Ank"/>
    <property type="match status" value="2"/>
</dbReference>
<feature type="compositionally biased region" description="Basic and acidic residues" evidence="2">
    <location>
        <begin position="1448"/>
        <end position="1464"/>
    </location>
</feature>
<evidence type="ECO:0000259" key="5">
    <source>
        <dbReference type="Pfam" id="PF23307"/>
    </source>
</evidence>
<name>A0A8C9Z2N1_SANLU</name>
<dbReference type="GO" id="GO:0019887">
    <property type="term" value="F:protein kinase regulator activity"/>
    <property type="evidence" value="ECO:0007669"/>
    <property type="project" value="TreeGrafter"/>
</dbReference>
<dbReference type="FunFam" id="1.25.40.20:FF:000081">
    <property type="entry name" value="Kinase D-interacting substrate of 220 kDa"/>
    <property type="match status" value="1"/>
</dbReference>
<proteinExistence type="predicted"/>
<dbReference type="PRINTS" id="PR01415">
    <property type="entry name" value="ANKYRIN"/>
</dbReference>
<dbReference type="Proteomes" id="UP000694568">
    <property type="component" value="Unplaced"/>
</dbReference>
<feature type="repeat" description="ANK" evidence="1">
    <location>
        <begin position="169"/>
        <end position="201"/>
    </location>
</feature>
<evidence type="ECO:0000313" key="6">
    <source>
        <dbReference type="Ensembl" id="ENSSLUP00000030850.1"/>
    </source>
</evidence>
<feature type="repeat" description="ANK" evidence="1">
    <location>
        <begin position="235"/>
        <end position="267"/>
    </location>
</feature>
<keyword evidence="3" id="KW-0812">Transmembrane</keyword>
<evidence type="ECO:0000259" key="4">
    <source>
        <dbReference type="Pfam" id="PF07693"/>
    </source>
</evidence>
<dbReference type="FunFam" id="1.25.40.20:FF:000109">
    <property type="entry name" value="Kinase D-interacting substrate of 220 kDa"/>
    <property type="match status" value="1"/>
</dbReference>
<feature type="repeat" description="ANK" evidence="1">
    <location>
        <begin position="37"/>
        <end position="69"/>
    </location>
</feature>
<feature type="repeat" description="ANK" evidence="1">
    <location>
        <begin position="202"/>
        <end position="234"/>
    </location>
</feature>
<keyword evidence="1" id="KW-0040">ANK repeat</keyword>
<dbReference type="InterPro" id="IPR052771">
    <property type="entry name" value="Neurotrophin_sig_adaptor"/>
</dbReference>
<dbReference type="InterPro" id="IPR057092">
    <property type="entry name" value="SAM_KIDINS220"/>
</dbReference>
<feature type="domain" description="Kinase D-interacting substrate of 220 kDa-like SAM" evidence="5">
    <location>
        <begin position="1129"/>
        <end position="1165"/>
    </location>
</feature>
<keyword evidence="3" id="KW-1133">Transmembrane helix</keyword>
<keyword evidence="7" id="KW-1185">Reference proteome</keyword>
<dbReference type="Pfam" id="PF12796">
    <property type="entry name" value="Ank_2"/>
    <property type="match status" value="3"/>
</dbReference>
<feature type="repeat" description="ANK" evidence="1">
    <location>
        <begin position="103"/>
        <end position="135"/>
    </location>
</feature>
<dbReference type="GeneTree" id="ENSGT00940000156714"/>
<feature type="repeat" description="ANK" evidence="1">
    <location>
        <begin position="301"/>
        <end position="333"/>
    </location>
</feature>
<dbReference type="Gene3D" id="1.25.40.20">
    <property type="entry name" value="Ankyrin repeat-containing domain"/>
    <property type="match status" value="4"/>
</dbReference>
<gene>
    <name evidence="6" type="primary">kidins220a</name>
</gene>
<feature type="region of interest" description="Disordered" evidence="2">
    <location>
        <begin position="1531"/>
        <end position="1575"/>
    </location>
</feature>
<dbReference type="InterPro" id="IPR002110">
    <property type="entry name" value="Ankyrin_rpt"/>
</dbReference>
<reference evidence="6" key="2">
    <citation type="submission" date="2025-09" db="UniProtKB">
        <authorList>
            <consortium name="Ensembl"/>
        </authorList>
    </citation>
    <scope>IDENTIFICATION</scope>
</reference>
<keyword evidence="3" id="KW-0472">Membrane</keyword>
<reference evidence="6" key="1">
    <citation type="submission" date="2025-08" db="UniProtKB">
        <authorList>
            <consortium name="Ensembl"/>
        </authorList>
    </citation>
    <scope>IDENTIFICATION</scope>
</reference>
<evidence type="ECO:0000313" key="7">
    <source>
        <dbReference type="Proteomes" id="UP000694568"/>
    </source>
</evidence>
<dbReference type="PROSITE" id="PS50297">
    <property type="entry name" value="ANK_REP_REGION"/>
    <property type="match status" value="8"/>
</dbReference>
<feature type="transmembrane region" description="Helical" evidence="3">
    <location>
        <begin position="524"/>
        <end position="545"/>
    </location>
</feature>
<feature type="compositionally biased region" description="Low complexity" evidence="2">
    <location>
        <begin position="1531"/>
        <end position="1556"/>
    </location>
</feature>
<dbReference type="FunFam" id="1.25.40.20:FF:000126">
    <property type="entry name" value="Kinase D-interacting substrate of 220 kDa"/>
    <property type="match status" value="1"/>
</dbReference>
<accession>A0A8C9Z2N1</accession>
<feature type="transmembrane region" description="Helical" evidence="3">
    <location>
        <begin position="685"/>
        <end position="705"/>
    </location>
</feature>
<sequence length="1616" mass="178220">MTSLAIQSLFSYVEEENLAAIKAHLDKFRDVDSRSDNGQTPLMVAAEQGNLEIVQELIKRGANVNLDDIDCWTALISAAKEGHIEVVRELLENKANLEHRDMGGWTALMWAAYKGRTDVVQLLLEKEANPNITGQYSVYPIIWAAGRGHAEIVRLLLQHGAKVNCSDKYGTTPLIWAARKGHYDSVMHLLANGADVDQEGANSMTALIVGVKGGYTDVVKELLKRNPNVNMTDKDGNTALAIAAKEGHTEIVQDLLDAGTYVNIPDRSGETMLIGAVRGGHVEIVRALLNKYADIDVRGQDGKTALYWAVEKGNATMVRDILQCNPDTESCTKEGETPLIKATKMRNIEIVELLLDKGAKVSAVEKKGDTSLHIAIRGRSRKLAELLLRNPKDGRLLYRPNKAGETPYNIDCTHQKSILTQIFGAKHLSPSESDGDMLGYDLYSSALADILSEPTMQPPICVGLYAQWGSGKSFLLKKLEDEMKTFAGQQIEPLFQFSWLVVFLTLLLCGSVAVVLGFTVDPKLAIAVSLTLLALLYIFFVLVYFGSRRERESWNWAWVISTRLARQVGYLELLLKLMFVNPPELPEQTTRALPVRFLFTDYNRLSSVGGETSMAEMIATLSDACEREFGFMATRLFRVFKKDEIQGKKWKKTCCVPSFVLFSLTLGCLITGMALLAIFKVDPNNLTVNAVLIAMASVVGLALLLNCRTWWQVADSVLNSQRKRLHSAANNLHRLKSEGFMKVLKHEVELMSKMAKTIDGFTQNQTRMAVIIDGLDACEQDKVLQMLDTVRVLFSKGPFISIFASDPHIIIKAINQNLNSVLRDSNINGHDYMRNIVHLPVFLNSRGLSTAKKLCMAAPINGEPLPAEGWHEDIDRRMSQTSQDQAKFGSKNALNRRDTYRRRQMQRTVTRQMSFDLTKLLVTEDWFSDISPQTMRRLLNIVSITGRLLRANQIIFNWDRLASWINLTEEWPYRTSWIILFLEESDGVPDQMALKTIYERISKNIPTTKDVEPLLEIDGDIRSFEVFLSSRTPVLAARDVDMFLPCTVNLDPKLREIIADVRAAREQMHMGGVTYPTLPLQDAVPRPQSGYGQHLAACSPAGSFAGSLPPQPHSAYFSGMTGPQHPFYNRANINGRVLSQCNLDELKKEMEMNFGDWQLFRGMVRLTFSSGESLIASLSLILFEQGSSVQHGEPSRHSGGVQHEAAAFSLNLSFEELSGVGLEEPPRHSNNSHWPVSLPVRSLVMSSLNSQESSNDICKLTDKQQAEYHDAYREYISQMAQLEMSGGGGKRPVQPHPGQFLQAASSEDKGVGGQSQAKEGADQDSRKSFTKRSSKTSDVTDFPSGTDAQPLDPISEEDEKLDHGTSSRTPGTRKKGAGSLYHKLPNDEDSGPEEADNTTPLLHQEARALFSYCGSQPTGLLTKPGYLSEIILDKKDSSDSGMRSSDSSSDRSLEEAEGDSEREALKPSLIELELEGLVKKRGLLPSSLSGLQDAAVARMSICSEAPSEASLMASSPDDVWPSSGVSNLNCSASNSTLNNNSNSPDDTTTNTNTNNSHQQPANITGTASTTSSSSIDVSPAVIITPGSSSTDNTTTAAIHNQNLRTISLGDERESVL</sequence>
<dbReference type="InterPro" id="IPR036770">
    <property type="entry name" value="Ankyrin_rpt-contain_sf"/>
</dbReference>
<dbReference type="Pfam" id="PF23307">
    <property type="entry name" value="SAM_KIDINS220"/>
    <property type="match status" value="1"/>
</dbReference>